<dbReference type="Gene3D" id="3.40.50.1010">
    <property type="entry name" value="5'-nuclease"/>
    <property type="match status" value="1"/>
</dbReference>
<gene>
    <name evidence="1" type="ORF">VB738_11270</name>
</gene>
<protein>
    <submittedName>
        <fullName evidence="1">Type II toxin-antitoxin system VapC family toxin</fullName>
    </submittedName>
</protein>
<evidence type="ECO:0000313" key="1">
    <source>
        <dbReference type="EMBL" id="MEA5391836.1"/>
    </source>
</evidence>
<evidence type="ECO:0000313" key="2">
    <source>
        <dbReference type="Proteomes" id="UP001304461"/>
    </source>
</evidence>
<dbReference type="RefSeq" id="WP_323305820.1">
    <property type="nucleotide sequence ID" value="NZ_JAYGHX010000006.1"/>
</dbReference>
<organism evidence="1 2">
    <name type="scientific">Cyanobium gracile UHCC 0139</name>
    <dbReference type="NCBI Taxonomy" id="3110308"/>
    <lineage>
        <taxon>Bacteria</taxon>
        <taxon>Bacillati</taxon>
        <taxon>Cyanobacteriota</taxon>
        <taxon>Cyanophyceae</taxon>
        <taxon>Synechococcales</taxon>
        <taxon>Prochlorococcaceae</taxon>
        <taxon>Cyanobium</taxon>
    </lineage>
</organism>
<dbReference type="EMBL" id="JAYGHX010000006">
    <property type="protein sequence ID" value="MEA5391836.1"/>
    <property type="molecule type" value="Genomic_DNA"/>
</dbReference>
<dbReference type="Proteomes" id="UP001304461">
    <property type="component" value="Unassembled WGS sequence"/>
</dbReference>
<keyword evidence="2" id="KW-1185">Reference proteome</keyword>
<sequence length="141" mass="15492">MIGLDANMLTRYFVEEDGADAATERQRQAARQLIESGQPLFLPKTVALELEWVLRGYYGFAAGQVLLMFDHLLAHPGLSAEDRLALEQALAGLRSGLDFADALQHASCRGCDTLASFDDRGFGQRIRHLNLAPRVVVPKAP</sequence>
<comment type="caution">
    <text evidence="1">The sequence shown here is derived from an EMBL/GenBank/DDBJ whole genome shotgun (WGS) entry which is preliminary data.</text>
</comment>
<accession>A0ABU5RVS9</accession>
<dbReference type="SUPFAM" id="SSF88723">
    <property type="entry name" value="PIN domain-like"/>
    <property type="match status" value="1"/>
</dbReference>
<reference evidence="1 2" key="1">
    <citation type="submission" date="2023-12" db="EMBL/GenBank/DDBJ databases">
        <title>Baltic Sea Cyanobacteria.</title>
        <authorList>
            <person name="Delbaje E."/>
            <person name="Fewer D.P."/>
            <person name="Shishido T.K."/>
        </authorList>
    </citation>
    <scope>NUCLEOTIDE SEQUENCE [LARGE SCALE GENOMIC DNA]</scope>
    <source>
        <strain evidence="1 2">UHCC 0139</strain>
    </source>
</reference>
<dbReference type="InterPro" id="IPR029060">
    <property type="entry name" value="PIN-like_dom_sf"/>
</dbReference>
<name>A0ABU5RVS9_9CYAN</name>
<proteinExistence type="predicted"/>
<dbReference type="CDD" id="cd18683">
    <property type="entry name" value="PIN_VapC-like"/>
    <property type="match status" value="1"/>
</dbReference>